<dbReference type="AlphaFoldDB" id="A0A9P0NV48"/>
<feature type="compositionally biased region" description="Basic and acidic residues" evidence="1">
    <location>
        <begin position="269"/>
        <end position="284"/>
    </location>
</feature>
<feature type="compositionally biased region" description="Basic and acidic residues" evidence="1">
    <location>
        <begin position="660"/>
        <end position="681"/>
    </location>
</feature>
<dbReference type="OrthoDB" id="10064012at2759"/>
<feature type="compositionally biased region" description="Basic and acidic residues" evidence="1">
    <location>
        <begin position="563"/>
        <end position="575"/>
    </location>
</feature>
<feature type="compositionally biased region" description="Basic residues" evidence="1">
    <location>
        <begin position="622"/>
        <end position="634"/>
    </location>
</feature>
<feature type="region of interest" description="Disordered" evidence="1">
    <location>
        <begin position="215"/>
        <end position="682"/>
    </location>
</feature>
<reference evidence="2" key="1">
    <citation type="submission" date="2022-03" db="EMBL/GenBank/DDBJ databases">
        <authorList>
            <person name="Sayadi A."/>
        </authorList>
    </citation>
    <scope>NUCLEOTIDE SEQUENCE</scope>
</reference>
<dbReference type="Proteomes" id="UP001152888">
    <property type="component" value="Unassembled WGS sequence"/>
</dbReference>
<feature type="compositionally biased region" description="Basic and acidic residues" evidence="1">
    <location>
        <begin position="441"/>
        <end position="482"/>
    </location>
</feature>
<feature type="compositionally biased region" description="Basic and acidic residues" evidence="1">
    <location>
        <begin position="154"/>
        <end position="187"/>
    </location>
</feature>
<feature type="region of interest" description="Disordered" evidence="1">
    <location>
        <begin position="136"/>
        <end position="192"/>
    </location>
</feature>
<dbReference type="PANTHER" id="PTHR14740">
    <property type="entry name" value="CASPASE ACTIVITY AND APOPTOSIS INHIBITOR 1"/>
    <property type="match status" value="1"/>
</dbReference>
<feature type="compositionally biased region" description="Polar residues" evidence="1">
    <location>
        <begin position="487"/>
        <end position="505"/>
    </location>
</feature>
<organism evidence="2 3">
    <name type="scientific">Acanthoscelides obtectus</name>
    <name type="common">Bean weevil</name>
    <name type="synonym">Bruchus obtectus</name>
    <dbReference type="NCBI Taxonomy" id="200917"/>
    <lineage>
        <taxon>Eukaryota</taxon>
        <taxon>Metazoa</taxon>
        <taxon>Ecdysozoa</taxon>
        <taxon>Arthropoda</taxon>
        <taxon>Hexapoda</taxon>
        <taxon>Insecta</taxon>
        <taxon>Pterygota</taxon>
        <taxon>Neoptera</taxon>
        <taxon>Endopterygota</taxon>
        <taxon>Coleoptera</taxon>
        <taxon>Polyphaga</taxon>
        <taxon>Cucujiformia</taxon>
        <taxon>Chrysomeloidea</taxon>
        <taxon>Chrysomelidae</taxon>
        <taxon>Bruchinae</taxon>
        <taxon>Bruchini</taxon>
        <taxon>Acanthoscelides</taxon>
    </lineage>
</organism>
<keyword evidence="3" id="KW-1185">Reference proteome</keyword>
<dbReference type="GO" id="GO:0042981">
    <property type="term" value="P:regulation of apoptotic process"/>
    <property type="evidence" value="ECO:0007669"/>
    <property type="project" value="InterPro"/>
</dbReference>
<feature type="compositionally biased region" description="Polar residues" evidence="1">
    <location>
        <begin position="379"/>
        <end position="388"/>
    </location>
</feature>
<sequence>MNSLRRWPEKKPSTKEKKLSKLIHEKTESGDEIEHELSYYINDRVKLIKEVLKIIKPKKIRSMAPQFMRNMENEEINSMLLEELLGISNKRLKYIFNGMNLEEDSSSTDPEDDQKPIDVISLDDISDDALEDVIDLDSDKESKRRRCRKHRHKIKEEPQPKKVKKEKQAKPDKEIPEKGKTAEDKSDNPVNEQNLMSVLELLELQARARAIRSQLALESNKKQEKEKKKAQEKEVAQDQDDGDDDAVIIELPKNEEIVITSSESENEDGEKKKGDAMNGEDHFWKGQKPTNGSFYGNSEGGTNAREDSDTQPSVEAVSQEVESGNNSKATTSGKSVVIQQVEIIRSADSSDKANSKDVASIPLPAVEDKETSSKEDGINSENPMTVDNENLKDASKVDGTNQDSEEDENAKKQASSTNTRSEEDSENGNVPDILQNSNSGKVKEVTLDQDSNIKEVDSNKSRIEDMEKIVEKHEKAEDKVCVDADPSTDQSSKVASNKDGQFSKVTTKKKQNKRGDIENENLTKAKDTGKPETTVGKTSEKVADSSRTGEPSSKGSLGKTKPKKEDAKGKCDQKPQTKNQGSLEKEEAKGDKKSENKDEGIKVKSDSKSQSSESEKNDVSPKKTKGKCKRKIAIRKTTLTTGEEEGSEKEKTSNKKQKLDKKSTEKHNTDDNEGIELHCDQDDMDCIILD</sequence>
<dbReference type="InterPro" id="IPR038991">
    <property type="entry name" value="CAAP1"/>
</dbReference>
<feature type="compositionally biased region" description="Acidic residues" evidence="1">
    <location>
        <begin position="237"/>
        <end position="247"/>
    </location>
</feature>
<protein>
    <submittedName>
        <fullName evidence="2">Uncharacterized protein</fullName>
    </submittedName>
</protein>
<evidence type="ECO:0000313" key="3">
    <source>
        <dbReference type="Proteomes" id="UP001152888"/>
    </source>
</evidence>
<proteinExistence type="predicted"/>
<feature type="compositionally biased region" description="Polar residues" evidence="1">
    <location>
        <begin position="545"/>
        <end position="555"/>
    </location>
</feature>
<feature type="compositionally biased region" description="Basic and acidic residues" evidence="1">
    <location>
        <begin position="583"/>
        <end position="621"/>
    </location>
</feature>
<accession>A0A9P0NV48</accession>
<feature type="region of interest" description="Disordered" evidence="1">
    <location>
        <begin position="1"/>
        <end position="20"/>
    </location>
</feature>
<feature type="compositionally biased region" description="Basic and acidic residues" evidence="1">
    <location>
        <begin position="513"/>
        <end position="530"/>
    </location>
</feature>
<feature type="compositionally biased region" description="Basic and acidic residues" evidence="1">
    <location>
        <begin position="219"/>
        <end position="236"/>
    </location>
</feature>
<feature type="compositionally biased region" description="Basic residues" evidence="1">
    <location>
        <begin position="143"/>
        <end position="153"/>
    </location>
</feature>
<gene>
    <name evidence="2" type="ORF">ACAOBT_LOCUS3570</name>
</gene>
<dbReference type="EMBL" id="CAKOFQ010006686">
    <property type="protein sequence ID" value="CAH1960153.1"/>
    <property type="molecule type" value="Genomic_DNA"/>
</dbReference>
<feature type="compositionally biased region" description="Basic and acidic residues" evidence="1">
    <location>
        <begin position="366"/>
        <end position="377"/>
    </location>
</feature>
<dbReference type="PANTHER" id="PTHR14740:SF3">
    <property type="entry name" value="CASPASE ACTIVITY AND APOPTOSIS INHIBITOR 1"/>
    <property type="match status" value="1"/>
</dbReference>
<comment type="caution">
    <text evidence="2">The sequence shown here is derived from an EMBL/GenBank/DDBJ whole genome shotgun (WGS) entry which is preliminary data.</text>
</comment>
<evidence type="ECO:0000313" key="2">
    <source>
        <dbReference type="EMBL" id="CAH1960153.1"/>
    </source>
</evidence>
<feature type="compositionally biased region" description="Polar residues" evidence="1">
    <location>
        <begin position="320"/>
        <end position="338"/>
    </location>
</feature>
<dbReference type="Pfam" id="PF15335">
    <property type="entry name" value="CAAP1"/>
    <property type="match status" value="1"/>
</dbReference>
<name>A0A9P0NV48_ACAOB</name>
<evidence type="ECO:0000256" key="1">
    <source>
        <dbReference type="SAM" id="MobiDB-lite"/>
    </source>
</evidence>